<sequence>MSLSVNKEKCISCGMCVSLCQNVFYFGEDGKADVNHDVAKKIKIEKIKECEQMCPVGAIKLSD</sequence>
<dbReference type="PRINTS" id="PR00352">
    <property type="entry name" value="3FE4SFRDOXIN"/>
</dbReference>
<keyword evidence="4 6" id="KW-0408">Iron</keyword>
<name>A0AA48HYK7_9FIRM</name>
<dbReference type="PANTHER" id="PTHR36923">
    <property type="entry name" value="FERREDOXIN"/>
    <property type="match status" value="1"/>
</dbReference>
<dbReference type="Gene3D" id="3.30.70.20">
    <property type="match status" value="1"/>
</dbReference>
<keyword evidence="2 6" id="KW-0479">Metal-binding</keyword>
<dbReference type="EMBL" id="AP027924">
    <property type="protein sequence ID" value="BED92106.1"/>
    <property type="molecule type" value="Genomic_DNA"/>
</dbReference>
<dbReference type="GO" id="GO:0009055">
    <property type="term" value="F:electron transfer activity"/>
    <property type="evidence" value="ECO:0007669"/>
    <property type="project" value="UniProtKB-UniRule"/>
</dbReference>
<organism evidence="8">
    <name type="scientific">Candidatus Improbicoccus pseudotrichonymphae</name>
    <dbReference type="NCBI Taxonomy" id="3033792"/>
    <lineage>
        <taxon>Bacteria</taxon>
        <taxon>Bacillati</taxon>
        <taxon>Bacillota</taxon>
        <taxon>Clostridia</taxon>
        <taxon>Candidatus Improbicoccus</taxon>
    </lineage>
</organism>
<accession>A0AA48HYK7</accession>
<dbReference type="PROSITE" id="PS51379">
    <property type="entry name" value="4FE4S_FER_2"/>
    <property type="match status" value="1"/>
</dbReference>
<gene>
    <name evidence="8" type="ORF">CfP315_0691</name>
</gene>
<feature type="domain" description="4Fe-4S ferredoxin-type" evidence="7">
    <location>
        <begin position="1"/>
        <end position="29"/>
    </location>
</feature>
<keyword evidence="1 6" id="KW-0813">Transport</keyword>
<evidence type="ECO:0000313" key="8">
    <source>
        <dbReference type="EMBL" id="BED92106.1"/>
    </source>
</evidence>
<dbReference type="GO" id="GO:0051536">
    <property type="term" value="F:iron-sulfur cluster binding"/>
    <property type="evidence" value="ECO:0007669"/>
    <property type="project" value="UniProtKB-KW"/>
</dbReference>
<protein>
    <recommendedName>
        <fullName evidence="6">Ferredoxin</fullName>
    </recommendedName>
</protein>
<evidence type="ECO:0000256" key="1">
    <source>
        <dbReference type="ARBA" id="ARBA00022448"/>
    </source>
</evidence>
<proteinExistence type="predicted"/>
<dbReference type="InterPro" id="IPR051269">
    <property type="entry name" value="Fe-S_cluster_ET"/>
</dbReference>
<reference evidence="8" key="1">
    <citation type="journal article" date="2023" name="ISME J.">
        <title>Emergence of putative energy parasites within Clostridia revealed by genome analysis of a novel endosymbiotic clade.</title>
        <authorList>
            <person name="Takahashi K."/>
            <person name="Kuwahara H."/>
            <person name="Horikawa Y."/>
            <person name="Izawa K."/>
            <person name="Kato D."/>
            <person name="Inagaki T."/>
            <person name="Yuki M."/>
            <person name="Ohkuma M."/>
            <person name="Hongoh Y."/>
        </authorList>
    </citation>
    <scope>NUCLEOTIDE SEQUENCE</scope>
    <source>
        <strain evidence="8">CfP3-15</strain>
    </source>
</reference>
<dbReference type="PANTHER" id="PTHR36923:SF3">
    <property type="entry name" value="FERREDOXIN"/>
    <property type="match status" value="1"/>
</dbReference>
<evidence type="ECO:0000256" key="4">
    <source>
        <dbReference type="ARBA" id="ARBA00023004"/>
    </source>
</evidence>
<dbReference type="KEGG" id="ips:CfP315_0691"/>
<dbReference type="InterPro" id="IPR001080">
    <property type="entry name" value="3Fe4S_ferredoxin"/>
</dbReference>
<dbReference type="Proteomes" id="UP001337580">
    <property type="component" value="Chromosome"/>
</dbReference>
<dbReference type="Pfam" id="PF13370">
    <property type="entry name" value="Fer4_13"/>
    <property type="match status" value="1"/>
</dbReference>
<keyword evidence="3 6" id="KW-0249">Electron transport</keyword>
<evidence type="ECO:0000256" key="2">
    <source>
        <dbReference type="ARBA" id="ARBA00022723"/>
    </source>
</evidence>
<dbReference type="GO" id="GO:0005506">
    <property type="term" value="F:iron ion binding"/>
    <property type="evidence" value="ECO:0007669"/>
    <property type="project" value="UniProtKB-UniRule"/>
</dbReference>
<dbReference type="InterPro" id="IPR017896">
    <property type="entry name" value="4Fe4S_Fe-S-bd"/>
</dbReference>
<keyword evidence="5 6" id="KW-0411">Iron-sulfur</keyword>
<evidence type="ECO:0000256" key="6">
    <source>
        <dbReference type="RuleBase" id="RU368020"/>
    </source>
</evidence>
<dbReference type="SUPFAM" id="SSF54862">
    <property type="entry name" value="4Fe-4S ferredoxins"/>
    <property type="match status" value="1"/>
</dbReference>
<dbReference type="AlphaFoldDB" id="A0AA48HYK7"/>
<evidence type="ECO:0000259" key="7">
    <source>
        <dbReference type="PROSITE" id="PS51379"/>
    </source>
</evidence>
<evidence type="ECO:0000256" key="3">
    <source>
        <dbReference type="ARBA" id="ARBA00022982"/>
    </source>
</evidence>
<comment type="function">
    <text evidence="6">Ferredoxins are iron-sulfur proteins that transfer electrons in a wide variety of metabolic reactions.</text>
</comment>
<evidence type="ECO:0000256" key="5">
    <source>
        <dbReference type="ARBA" id="ARBA00023014"/>
    </source>
</evidence>